<dbReference type="Gene3D" id="3.80.10.10">
    <property type="entry name" value="Ribonuclease Inhibitor"/>
    <property type="match status" value="1"/>
</dbReference>
<organism evidence="1 2">
    <name type="scientific">Halocaridina rubra</name>
    <name type="common">Hawaiian red shrimp</name>
    <dbReference type="NCBI Taxonomy" id="373956"/>
    <lineage>
        <taxon>Eukaryota</taxon>
        <taxon>Metazoa</taxon>
        <taxon>Ecdysozoa</taxon>
        <taxon>Arthropoda</taxon>
        <taxon>Crustacea</taxon>
        <taxon>Multicrustacea</taxon>
        <taxon>Malacostraca</taxon>
        <taxon>Eumalacostraca</taxon>
        <taxon>Eucarida</taxon>
        <taxon>Decapoda</taxon>
        <taxon>Pleocyemata</taxon>
        <taxon>Caridea</taxon>
        <taxon>Atyoidea</taxon>
        <taxon>Atyidae</taxon>
        <taxon>Halocaridina</taxon>
    </lineage>
</organism>
<feature type="non-terminal residue" evidence="1">
    <location>
        <position position="1"/>
    </location>
</feature>
<dbReference type="SUPFAM" id="SSF52047">
    <property type="entry name" value="RNI-like"/>
    <property type="match status" value="1"/>
</dbReference>
<gene>
    <name evidence="1" type="ORF">SK128_023967</name>
</gene>
<feature type="non-terminal residue" evidence="1">
    <location>
        <position position="549"/>
    </location>
</feature>
<comment type="caution">
    <text evidence="1">The sequence shown here is derived from an EMBL/GenBank/DDBJ whole genome shotgun (WGS) entry which is preliminary data.</text>
</comment>
<name>A0AAN9A485_HALRR</name>
<evidence type="ECO:0000313" key="2">
    <source>
        <dbReference type="Proteomes" id="UP001381693"/>
    </source>
</evidence>
<dbReference type="EMBL" id="JAXCGZ010011588">
    <property type="protein sequence ID" value="KAK7074453.1"/>
    <property type="molecule type" value="Genomic_DNA"/>
</dbReference>
<dbReference type="Proteomes" id="UP001381693">
    <property type="component" value="Unassembled WGS sequence"/>
</dbReference>
<dbReference type="AlphaFoldDB" id="A0AAN9A485"/>
<reference evidence="1 2" key="1">
    <citation type="submission" date="2023-11" db="EMBL/GenBank/DDBJ databases">
        <title>Halocaridina rubra genome assembly.</title>
        <authorList>
            <person name="Smith C."/>
        </authorList>
    </citation>
    <scope>NUCLEOTIDE SEQUENCE [LARGE SCALE GENOMIC DNA]</scope>
    <source>
        <strain evidence="1">EP-1</strain>
        <tissue evidence="1">Whole</tissue>
    </source>
</reference>
<protein>
    <submittedName>
        <fullName evidence="1">Uncharacterized protein</fullName>
    </submittedName>
</protein>
<accession>A0AAN9A485</accession>
<sequence>VSSQPLVRSEFNMPSMKPVPALQEICQNWISEALLNALLQISIDLKTRNWKDNFNKTREEKHKSLFDLKEYFKSLIIPLKNILTRKLLAEILNCASQSLIEFLKDFLQCKERSEEFLNIIKNLLSVFSGQGIQELDFSCRESVVYLYNLFLDSSHLQMVLSQTLFMDQLWSSHLVSLKIPDIWNANILKSVALYCQNLLHLDISQERDTYPYDDFPDSPRLSCLVYLYGGGENDTVGCSKLRTLSLPRWSRAKDIYKYAVEMIRYLPDLHVINNIDTQVLAFEYISSVEDAPSLKLTEFESWGIGIHQTNHGDTKHIDMLRYFPDVKRYASFCSVSSVYGFGQRLCDIRHDFPNLEVLEVNKDSPDFFLGFDKFDPLFNIKVFEYFNADMIDMKIIDTISSAFPNLEMLTMSSCYYCDDCWDSLYTSIHFTKLRSLELANVHELDERFLRVILERSPLLDSLKIYNEELEIDMPVKDCVTDNLFEGLKDCLANLKVIKITKGVPTDDRIELTYSSVQTLLSACPNLKYLGDFCYWKISETEFELLEKTI</sequence>
<keyword evidence="2" id="KW-1185">Reference proteome</keyword>
<dbReference type="InterPro" id="IPR032675">
    <property type="entry name" value="LRR_dom_sf"/>
</dbReference>
<evidence type="ECO:0000313" key="1">
    <source>
        <dbReference type="EMBL" id="KAK7074453.1"/>
    </source>
</evidence>
<proteinExistence type="predicted"/>